<sequence length="482" mass="53128">MSATHIIKPQPGPQEAFLASSADIVFYGGAAFGGKTYALLLEAVRHTGNPRFGGVIFRRTTKQVTAEGGLWDTSEEIYPALGAKSNSSRLQWAFPAGSALTFAHLEHEKNKFDWQGAQIAFLGFDEVTHFTAGQFWYLLSRNRSTSGVRPYVRATCNPDPDSWVAKFIAWWINQDTGYAIPERSGVVRWFMRRNNELLWADSADELVAQHPGAQPKSFTFIASSYQDNKLGLDRDPGYLANLEALPTVERERLKNGNWKIKPAAGDYFKKGYFPIVDAAPGTGRRIRYWDRAATEPSEANPDPDWTAGVRACLADDGYVYIEHVERFQGTPGKVAKRVHATAEQDGRRISIGIEQDPGQAGKFEAETYVKLLASFMVFTVPPQGDKETRATPASTAAEHGRIRLVRGPWNEAFLNELESFPKGAHDDQVDALSGAYNQLIGNPRIPIEFQSSGTRAMVADFGGYTDTGFGTVPGGNDFGGFL</sequence>
<protein>
    <submittedName>
        <fullName evidence="3">Phage terminase large subunit</fullName>
    </submittedName>
</protein>
<gene>
    <name evidence="3" type="primary">terL</name>
    <name evidence="3" type="ORF">RDV84_00225</name>
</gene>
<feature type="domain" description="Terminase large subunit gp17-like C-terminal" evidence="2">
    <location>
        <begin position="288"/>
        <end position="438"/>
    </location>
</feature>
<dbReference type="InterPro" id="IPR035421">
    <property type="entry name" value="Terminase_6C"/>
</dbReference>
<evidence type="ECO:0000313" key="4">
    <source>
        <dbReference type="Proteomes" id="UP001229313"/>
    </source>
</evidence>
<dbReference type="EMBL" id="CP133568">
    <property type="protein sequence ID" value="WMT03316.1"/>
    <property type="molecule type" value="Genomic_DNA"/>
</dbReference>
<evidence type="ECO:0000313" key="3">
    <source>
        <dbReference type="EMBL" id="WMT03316.1"/>
    </source>
</evidence>
<evidence type="ECO:0000256" key="1">
    <source>
        <dbReference type="ARBA" id="ARBA00022612"/>
    </source>
</evidence>
<dbReference type="InterPro" id="IPR027417">
    <property type="entry name" value="P-loop_NTPase"/>
</dbReference>
<keyword evidence="4" id="KW-1185">Reference proteome</keyword>
<name>A0ABY9P8U1_9GAMM</name>
<reference evidence="3 4" key="1">
    <citation type="submission" date="2023-08" db="EMBL/GenBank/DDBJ databases">
        <title>The whole genome sequence of Lysobacter yananisis.</title>
        <authorList>
            <person name="Sun H."/>
        </authorList>
    </citation>
    <scope>NUCLEOTIDE SEQUENCE [LARGE SCALE GENOMIC DNA]</scope>
    <source>
        <strain evidence="3 4">SNNU513</strain>
    </source>
</reference>
<dbReference type="InterPro" id="IPR006517">
    <property type="entry name" value="Phage_terminase_lsu-like_C"/>
</dbReference>
<dbReference type="RefSeq" id="WP_309152092.1">
    <property type="nucleotide sequence ID" value="NZ_CP133568.1"/>
</dbReference>
<keyword evidence="1" id="KW-1188">Viral release from host cell</keyword>
<evidence type="ECO:0000259" key="2">
    <source>
        <dbReference type="Pfam" id="PF17289"/>
    </source>
</evidence>
<dbReference type="Pfam" id="PF03237">
    <property type="entry name" value="Terminase_6N"/>
    <property type="match status" value="1"/>
</dbReference>
<dbReference type="Proteomes" id="UP001229313">
    <property type="component" value="Chromosome"/>
</dbReference>
<organism evidence="3 4">
    <name type="scientific">Lysobacter yananisis</name>
    <dbReference type="NCBI Taxonomy" id="1003114"/>
    <lineage>
        <taxon>Bacteria</taxon>
        <taxon>Pseudomonadati</taxon>
        <taxon>Pseudomonadota</taxon>
        <taxon>Gammaproteobacteria</taxon>
        <taxon>Lysobacterales</taxon>
        <taxon>Lysobacteraceae</taxon>
        <taxon>Lysobacter</taxon>
    </lineage>
</organism>
<dbReference type="Pfam" id="PF17289">
    <property type="entry name" value="Terminase_6C"/>
    <property type="match status" value="1"/>
</dbReference>
<dbReference type="Gene3D" id="3.40.50.300">
    <property type="entry name" value="P-loop containing nucleotide triphosphate hydrolases"/>
    <property type="match status" value="1"/>
</dbReference>
<proteinExistence type="predicted"/>
<accession>A0ABY9P8U1</accession>
<dbReference type="NCBIfam" id="TIGR01630">
    <property type="entry name" value="psiM2_ORF9"/>
    <property type="match status" value="1"/>
</dbReference>